<dbReference type="EMBL" id="GDID01003181">
    <property type="protein sequence ID" value="JAP93425.1"/>
    <property type="molecule type" value="Transcribed_RNA"/>
</dbReference>
<organism evidence="1">
    <name type="scientific">Trepomonas sp. PC1</name>
    <dbReference type="NCBI Taxonomy" id="1076344"/>
    <lineage>
        <taxon>Eukaryota</taxon>
        <taxon>Metamonada</taxon>
        <taxon>Diplomonadida</taxon>
        <taxon>Hexamitidae</taxon>
        <taxon>Hexamitinae</taxon>
        <taxon>Trepomonas</taxon>
    </lineage>
</organism>
<sequence>KRPQVIFKTIQTDWRLKFSSVHEAKMILQEIMEFTKQNDQGNVKISLDVIGQLLGFEMNVQPSESSQVCEVFDQITQLLLMFVRTNEADKTIILDSVALIRKMIQQYPFNQFVTIQKITNQYDKSLTLLIAVMALVPQLLAFNALFELKNCSQIQQFTSQIMQKLSISDWLSPLANGFLQLFDSGFQVQLLDTNKFFEQQLNQYLIKKSQQFTLFISEQKLQLENNLSFVQKSTLLSKLQKNMNIFSAILQQMRQLAESGNLEALQVLVSVSFDPEYANQTLACLNNSLNRQVITPTFYESLFEIVCYLFQKQCLDMQSIQQNQKFLTDLIVLFQNLLKNDQLNQATLQTQINIARIFGLLGQLKSKLNINLQFLKELLIYLTTCVQNLFLSKDSPAFQKIFNQLKQNEGIVALQAVYAWQPPNQPASKSVKVLIAQIAQSIEILIKEVEITDLFEQFYQIMFEFKVCSSIAVFRFLGTDLLQQCMQKNLSQKQKFLIDQLLKCGTQDPQWKNRLQTYIIFQQQSQMFQYLVENFEFPFQFSQQPGSNTPLILNDYRFQPSYYQQCCDQVWQVRQQSFEYLGQLFKNLFFIELQPENQLKSQLFKSLNYTDIEQMIKQSVLKQNQFKQVLLKCKEQFIVKNNQNQDGIGLNQQLIQLEQNLQVLFSILSVLQFSEQDYLKQSFTQVSFFCICSLQMLIILKEQLQVMSNDVGRRIRLQEKERCVEDLERVIGCLTSVGW</sequence>
<proteinExistence type="predicted"/>
<dbReference type="AlphaFoldDB" id="A0A146KCM6"/>
<feature type="non-terminal residue" evidence="1">
    <location>
        <position position="1"/>
    </location>
</feature>
<name>A0A146KCM6_9EUKA</name>
<gene>
    <name evidence="1" type="ORF">TPC1_14300</name>
</gene>
<protein>
    <submittedName>
        <fullName evidence="1">Uncharacterized protein</fullName>
    </submittedName>
</protein>
<reference evidence="1" key="1">
    <citation type="submission" date="2015-07" db="EMBL/GenBank/DDBJ databases">
        <title>Adaptation to a free-living lifestyle via gene acquisitions in the diplomonad Trepomonas sp. PC1.</title>
        <authorList>
            <person name="Xu F."/>
            <person name="Jerlstrom-Hultqvist J."/>
            <person name="Kolisko M."/>
            <person name="Simpson A.G.B."/>
            <person name="Roger A.J."/>
            <person name="Svard S.G."/>
            <person name="Andersson J.O."/>
        </authorList>
    </citation>
    <scope>NUCLEOTIDE SEQUENCE</scope>
    <source>
        <strain evidence="1">PC1</strain>
    </source>
</reference>
<accession>A0A146KCM6</accession>
<evidence type="ECO:0000313" key="1">
    <source>
        <dbReference type="EMBL" id="JAP93425.1"/>
    </source>
</evidence>